<proteinExistence type="predicted"/>
<feature type="chain" id="PRO_5034384978" evidence="1">
    <location>
        <begin position="17"/>
        <end position="180"/>
    </location>
</feature>
<accession>A0A8H4IUR9</accession>
<organism evidence="2 3">
    <name type="scientific">Botryosphaeria dothidea</name>
    <dbReference type="NCBI Taxonomy" id="55169"/>
    <lineage>
        <taxon>Eukaryota</taxon>
        <taxon>Fungi</taxon>
        <taxon>Dikarya</taxon>
        <taxon>Ascomycota</taxon>
        <taxon>Pezizomycotina</taxon>
        <taxon>Dothideomycetes</taxon>
        <taxon>Dothideomycetes incertae sedis</taxon>
        <taxon>Botryosphaeriales</taxon>
        <taxon>Botryosphaeriaceae</taxon>
        <taxon>Botryosphaeria</taxon>
    </lineage>
</organism>
<evidence type="ECO:0000313" key="2">
    <source>
        <dbReference type="EMBL" id="KAF4307529.1"/>
    </source>
</evidence>
<evidence type="ECO:0000313" key="3">
    <source>
        <dbReference type="Proteomes" id="UP000572817"/>
    </source>
</evidence>
<sequence>MYKSLIATAFAALAAASSFPSAAVKRNVSLDDIADLQNINGDVNGVSDNLVIALFNGINTNVVIQQNEQQVVLALINFMSSSDRDNKDVFDELLNNLVIIVDSGVQVRQSNQRMAELVGINGDAINGLQIVADAQDQEVILIQSLTGDSDNDLPILNQLLDAFSGGAQQNQLNQQIVLLG</sequence>
<dbReference type="AlphaFoldDB" id="A0A8H4IUR9"/>
<name>A0A8H4IUR9_9PEZI</name>
<evidence type="ECO:0000256" key="1">
    <source>
        <dbReference type="SAM" id="SignalP"/>
    </source>
</evidence>
<protein>
    <submittedName>
        <fullName evidence="2">Uncharacterized protein</fullName>
    </submittedName>
</protein>
<keyword evidence="1" id="KW-0732">Signal</keyword>
<reference evidence="2" key="1">
    <citation type="submission" date="2020-04" db="EMBL/GenBank/DDBJ databases">
        <title>Genome Assembly and Annotation of Botryosphaeria dothidea sdau 11-99, a Latent Pathogen of Apple Fruit Ring Rot in China.</title>
        <authorList>
            <person name="Yu C."/>
            <person name="Diao Y."/>
            <person name="Lu Q."/>
            <person name="Zhao J."/>
            <person name="Cui S."/>
            <person name="Peng C."/>
            <person name="He B."/>
            <person name="Liu H."/>
        </authorList>
    </citation>
    <scope>NUCLEOTIDE SEQUENCE [LARGE SCALE GENOMIC DNA]</scope>
    <source>
        <strain evidence="2">Sdau11-99</strain>
    </source>
</reference>
<dbReference type="Proteomes" id="UP000572817">
    <property type="component" value="Unassembled WGS sequence"/>
</dbReference>
<comment type="caution">
    <text evidence="2">The sequence shown here is derived from an EMBL/GenBank/DDBJ whole genome shotgun (WGS) entry which is preliminary data.</text>
</comment>
<keyword evidence="3" id="KW-1185">Reference proteome</keyword>
<dbReference type="EMBL" id="WWBZ02000022">
    <property type="protein sequence ID" value="KAF4307529.1"/>
    <property type="molecule type" value="Genomic_DNA"/>
</dbReference>
<dbReference type="OrthoDB" id="3942644at2759"/>
<feature type="signal peptide" evidence="1">
    <location>
        <begin position="1"/>
        <end position="16"/>
    </location>
</feature>
<gene>
    <name evidence="2" type="ORF">GTA08_BOTSDO04123</name>
</gene>